<dbReference type="CDD" id="cd00731">
    <property type="entry name" value="CheA_reg"/>
    <property type="match status" value="1"/>
</dbReference>
<feature type="modified residue" description="Phosphohistidine" evidence="12">
    <location>
        <position position="50"/>
    </location>
</feature>
<dbReference type="RefSeq" id="WP_171098207.1">
    <property type="nucleotide sequence ID" value="NZ_CP053084.1"/>
</dbReference>
<evidence type="ECO:0000259" key="14">
    <source>
        <dbReference type="PROSITE" id="PS50851"/>
    </source>
</evidence>
<dbReference type="CDD" id="cd16916">
    <property type="entry name" value="HATPase_CheA-like"/>
    <property type="match status" value="1"/>
</dbReference>
<proteinExistence type="predicted"/>
<dbReference type="EC" id="2.7.13.3" evidence="2"/>
<keyword evidence="8" id="KW-0418">Kinase</keyword>
<dbReference type="Pfam" id="PF02518">
    <property type="entry name" value="HATPase_c"/>
    <property type="match status" value="1"/>
</dbReference>
<evidence type="ECO:0000256" key="6">
    <source>
        <dbReference type="ARBA" id="ARBA00022679"/>
    </source>
</evidence>
<dbReference type="SUPFAM" id="SSF55874">
    <property type="entry name" value="ATPase domain of HSP90 chaperone/DNA topoisomerase II/histidine kinase"/>
    <property type="match status" value="1"/>
</dbReference>
<dbReference type="InterPro" id="IPR036061">
    <property type="entry name" value="CheW-like_dom_sf"/>
</dbReference>
<dbReference type="PANTHER" id="PTHR43395">
    <property type="entry name" value="SENSOR HISTIDINE KINASE CHEA"/>
    <property type="match status" value="1"/>
</dbReference>
<evidence type="ECO:0000256" key="4">
    <source>
        <dbReference type="ARBA" id="ARBA00022500"/>
    </source>
</evidence>
<keyword evidence="5 12" id="KW-0597">Phosphoprotein</keyword>
<protein>
    <recommendedName>
        <fullName evidence="3">Chemotaxis protein CheA</fullName>
        <ecNumber evidence="2">2.7.13.3</ecNumber>
    </recommendedName>
</protein>
<evidence type="ECO:0000256" key="10">
    <source>
        <dbReference type="ARBA" id="ARBA00023012"/>
    </source>
</evidence>
<evidence type="ECO:0000256" key="9">
    <source>
        <dbReference type="ARBA" id="ARBA00022840"/>
    </source>
</evidence>
<dbReference type="Gene3D" id="2.30.30.40">
    <property type="entry name" value="SH3 Domains"/>
    <property type="match status" value="1"/>
</dbReference>
<gene>
    <name evidence="16" type="ORF">HKT17_04630</name>
</gene>
<evidence type="ECO:0000256" key="8">
    <source>
        <dbReference type="ARBA" id="ARBA00022777"/>
    </source>
</evidence>
<dbReference type="InterPro" id="IPR002545">
    <property type="entry name" value="CheW-lke_dom"/>
</dbReference>
<dbReference type="InterPro" id="IPR004105">
    <property type="entry name" value="CheA-like_dim"/>
</dbReference>
<evidence type="ECO:0000256" key="12">
    <source>
        <dbReference type="PROSITE-ProRule" id="PRU00110"/>
    </source>
</evidence>
<dbReference type="Gene3D" id="3.30.565.10">
    <property type="entry name" value="Histidine kinase-like ATPase, C-terminal domain"/>
    <property type="match status" value="1"/>
</dbReference>
<keyword evidence="4" id="KW-0145">Chemotaxis</keyword>
<dbReference type="SMART" id="SM01231">
    <property type="entry name" value="H-kinase_dim"/>
    <property type="match status" value="1"/>
</dbReference>
<dbReference type="EMBL" id="CP053084">
    <property type="protein sequence ID" value="QJR29042.1"/>
    <property type="molecule type" value="Genomic_DNA"/>
</dbReference>
<dbReference type="Pfam" id="PF02895">
    <property type="entry name" value="H-kinase_dim"/>
    <property type="match status" value="1"/>
</dbReference>
<dbReference type="InterPro" id="IPR036641">
    <property type="entry name" value="HPT_dom_sf"/>
</dbReference>
<evidence type="ECO:0000256" key="11">
    <source>
        <dbReference type="ARBA" id="ARBA00035100"/>
    </source>
</evidence>
<organism evidence="16 17">
    <name type="scientific">Limnobacter profundi</name>
    <dbReference type="NCBI Taxonomy" id="2732163"/>
    <lineage>
        <taxon>Bacteria</taxon>
        <taxon>Pseudomonadati</taxon>
        <taxon>Pseudomonadota</taxon>
        <taxon>Betaproteobacteria</taxon>
        <taxon>Burkholderiales</taxon>
        <taxon>Burkholderiaceae</taxon>
        <taxon>Limnobacter</taxon>
    </lineage>
</organism>
<dbReference type="SMART" id="SM00387">
    <property type="entry name" value="HATPase_c"/>
    <property type="match status" value="1"/>
</dbReference>
<keyword evidence="9" id="KW-0067">ATP-binding</keyword>
<dbReference type="InterPro" id="IPR037006">
    <property type="entry name" value="CheA-like_homodim_sf"/>
</dbReference>
<dbReference type="PROSITE" id="PS50851">
    <property type="entry name" value="CHEW"/>
    <property type="match status" value="1"/>
</dbReference>
<dbReference type="Proteomes" id="UP000501130">
    <property type="component" value="Chromosome"/>
</dbReference>
<evidence type="ECO:0000313" key="17">
    <source>
        <dbReference type="Proteomes" id="UP000501130"/>
    </source>
</evidence>
<dbReference type="InterPro" id="IPR003594">
    <property type="entry name" value="HATPase_dom"/>
</dbReference>
<keyword evidence="10" id="KW-0902">Two-component regulatory system</keyword>
<dbReference type="InterPro" id="IPR005467">
    <property type="entry name" value="His_kinase_dom"/>
</dbReference>
<evidence type="ECO:0000313" key="16">
    <source>
        <dbReference type="EMBL" id="QJR29042.1"/>
    </source>
</evidence>
<dbReference type="Pfam" id="PF01584">
    <property type="entry name" value="CheW"/>
    <property type="match status" value="1"/>
</dbReference>
<dbReference type="InterPro" id="IPR004358">
    <property type="entry name" value="Sig_transdc_His_kin-like_C"/>
</dbReference>
<dbReference type="InterPro" id="IPR036890">
    <property type="entry name" value="HATPase_C_sf"/>
</dbReference>
<sequence length="702" mass="76051">MAFELDLDASRGIFFTEARQLLAEVESYVLQLEQNPNDTEVLNAAFRAAHTIKGSAGVFGLLVITHFVHDLETVLDRVRNSEIGFDANMSTLVLECRDHISELVDCIEAGGDAEQVSPDMATAQAGLTARLKAYLLHEEHPSSSKPVKIVETDSSRQTWHVSVRLGRSTLCDGFDPAPIFSYMETYGELQAVVPVLDALPSFADLDAESCYLGFELRFVTDKGQPGIEDAFEFLTEESKVRILAHNCTPEQWDALANALPEGAGRAAELLQEAGFPRPQEELLPEVIEATGNAVATASGKSRPTGKATPSSSFIRVPSDKLDALINLVGELVIANAGTVEQAKHLNHTAMLESTSAVAGLIEEIRDGALGLRMVQIGETFQRFQRVVRDTAMGLGKQIQLEISGEDTELDKSVVEKIGDPLMHLVRNALDHGLETPEERVAAGKPATGRLQLNAYHDSGHIVIEVNDDGRGLAREKILKKAIEKGIVSPEQVLSDAEVNMLIFAPGFSTADKVTDISGRGVGMDVVKRNIEALRGSVQVRSRTGQGCTFEIRLPLTLAIIDGFMIGVGGSVYVIPLSYVRECLELPVDALGTDDRMDIHYDLRGEFLPAVRLRKVFHPNAKRPKRENIIVVSFGGMKAGIVADQLHGESQTVIKPLGNLFEQNRAISGATIMGNGDVALIIDVPKLITEVSSISASLEQANA</sequence>
<evidence type="ECO:0000259" key="13">
    <source>
        <dbReference type="PROSITE" id="PS50109"/>
    </source>
</evidence>
<comment type="catalytic activity">
    <reaction evidence="1">
        <text>ATP + protein L-histidine = ADP + protein N-phospho-L-histidine.</text>
        <dbReference type="EC" id="2.7.13.3"/>
    </reaction>
</comment>
<keyword evidence="17" id="KW-1185">Reference proteome</keyword>
<dbReference type="PRINTS" id="PR00344">
    <property type="entry name" value="BCTRLSENSOR"/>
</dbReference>
<name>A0ABX6N5Y2_9BURK</name>
<dbReference type="Gene3D" id="1.10.287.560">
    <property type="entry name" value="Histidine kinase CheA-like, homodimeric domain"/>
    <property type="match status" value="1"/>
</dbReference>
<dbReference type="SUPFAM" id="SSF50341">
    <property type="entry name" value="CheW-like"/>
    <property type="match status" value="1"/>
</dbReference>
<evidence type="ECO:0000256" key="5">
    <source>
        <dbReference type="ARBA" id="ARBA00022553"/>
    </source>
</evidence>
<feature type="domain" description="Histidine kinase" evidence="13">
    <location>
        <begin position="309"/>
        <end position="557"/>
    </location>
</feature>
<dbReference type="InterPro" id="IPR051315">
    <property type="entry name" value="Bact_Chemotaxis_CheA"/>
</dbReference>
<evidence type="ECO:0000256" key="3">
    <source>
        <dbReference type="ARBA" id="ARBA00021495"/>
    </source>
</evidence>
<dbReference type="Gene3D" id="1.20.120.160">
    <property type="entry name" value="HPT domain"/>
    <property type="match status" value="1"/>
</dbReference>
<dbReference type="SMART" id="SM00260">
    <property type="entry name" value="CheW"/>
    <property type="match status" value="1"/>
</dbReference>
<evidence type="ECO:0000256" key="7">
    <source>
        <dbReference type="ARBA" id="ARBA00022741"/>
    </source>
</evidence>
<dbReference type="InterPro" id="IPR008207">
    <property type="entry name" value="Sig_transdc_His_kin_Hpt_dom"/>
</dbReference>
<accession>A0ABX6N5Y2</accession>
<evidence type="ECO:0000259" key="15">
    <source>
        <dbReference type="PROSITE" id="PS50894"/>
    </source>
</evidence>
<dbReference type="PROSITE" id="PS50109">
    <property type="entry name" value="HIS_KIN"/>
    <property type="match status" value="1"/>
</dbReference>
<dbReference type="SUPFAM" id="SSF47226">
    <property type="entry name" value="Histidine-containing phosphotransfer domain, HPT domain"/>
    <property type="match status" value="1"/>
</dbReference>
<keyword evidence="6" id="KW-0808">Transferase</keyword>
<dbReference type="CDD" id="cd00088">
    <property type="entry name" value="HPT"/>
    <property type="match status" value="1"/>
</dbReference>
<comment type="function">
    <text evidence="11">Involved in the transmission of sensory signals from the chemoreceptors to the flagellar motors. CheA is autophosphorylated; it can transfer its phosphate group to either CheB or CheY.</text>
</comment>
<dbReference type="InterPro" id="IPR036097">
    <property type="entry name" value="HisK_dim/P_sf"/>
</dbReference>
<reference evidence="16 17" key="1">
    <citation type="submission" date="2020-05" db="EMBL/GenBank/DDBJ databases">
        <title>Compete genome of Limnobacter sp. SAORIC-580.</title>
        <authorList>
            <person name="Song J."/>
            <person name="Cho J.-C."/>
        </authorList>
    </citation>
    <scope>NUCLEOTIDE SEQUENCE [LARGE SCALE GENOMIC DNA]</scope>
    <source>
        <strain evidence="16 17">SAORIC-580</strain>
    </source>
</reference>
<dbReference type="PANTHER" id="PTHR43395:SF10">
    <property type="entry name" value="CHEMOTAXIS PROTEIN CHEA"/>
    <property type="match status" value="1"/>
</dbReference>
<feature type="domain" description="HPt" evidence="15">
    <location>
        <begin position="3"/>
        <end position="107"/>
    </location>
</feature>
<evidence type="ECO:0000256" key="2">
    <source>
        <dbReference type="ARBA" id="ARBA00012438"/>
    </source>
</evidence>
<keyword evidence="7" id="KW-0547">Nucleotide-binding</keyword>
<dbReference type="SMART" id="SM00073">
    <property type="entry name" value="HPT"/>
    <property type="match status" value="1"/>
</dbReference>
<evidence type="ECO:0000256" key="1">
    <source>
        <dbReference type="ARBA" id="ARBA00000085"/>
    </source>
</evidence>
<dbReference type="SUPFAM" id="SSF47384">
    <property type="entry name" value="Homodimeric domain of signal transducing histidine kinase"/>
    <property type="match status" value="1"/>
</dbReference>
<dbReference type="PROSITE" id="PS50894">
    <property type="entry name" value="HPT"/>
    <property type="match status" value="1"/>
</dbReference>
<dbReference type="Pfam" id="PF01627">
    <property type="entry name" value="Hpt"/>
    <property type="match status" value="1"/>
</dbReference>
<feature type="domain" description="CheW-like" evidence="14">
    <location>
        <begin position="559"/>
        <end position="692"/>
    </location>
</feature>